<gene>
    <name evidence="3" type="ORF">FXN65_24425</name>
</gene>
<dbReference type="RefSeq" id="WP_151137254.1">
    <property type="nucleotide sequence ID" value="NZ_CP043311.1"/>
</dbReference>
<dbReference type="EMBL" id="CP043311">
    <property type="protein sequence ID" value="QEY65049.1"/>
    <property type="molecule type" value="Genomic_DNA"/>
</dbReference>
<sequence>MYALTPQQTEAYLRHLDTPAPQRPDLASLNRLIAAHQQRVAFENVDVLLDRPIRIDADAVFAKVVERGRGGYCYELNNLFARLLLALGFEVELLGGRVRWGLPLDAPQTMLSHLMLRVLLPEGPHLADVGFGSATPWRAVPLDGPMPDDLPYRLSPQGDGTGEVQLENFRAETGWAACYRFGAEVNAWVDCIPRNWYTATHPDSVFRKMLMTARSEGEWRLTLANGSLNRRHRDGRLESRKIEDAAELVGVLQNDFLLNLTDDEIEPLRLRLAGLLEG</sequence>
<dbReference type="PANTHER" id="PTHR11786">
    <property type="entry name" value="N-HYDROXYARYLAMINE O-ACETYLTRANSFERASE"/>
    <property type="match status" value="1"/>
</dbReference>
<dbReference type="KEGG" id="plal:FXN65_24425"/>
<accession>A0A5J6QWD2</accession>
<comment type="similarity">
    <text evidence="1 2">Belongs to the arylamine N-acetyltransferase family.</text>
</comment>
<proteinExistence type="inferred from homology"/>
<dbReference type="Proteomes" id="UP000327179">
    <property type="component" value="Chromosome"/>
</dbReference>
<protein>
    <submittedName>
        <fullName evidence="3">Arylamine N-acetyltransferase</fullName>
    </submittedName>
</protein>
<name>A0A5J6QWD2_9GAMM</name>
<evidence type="ECO:0000313" key="4">
    <source>
        <dbReference type="Proteomes" id="UP000327179"/>
    </source>
</evidence>
<reference evidence="3 4" key="1">
    <citation type="submission" date="2019-08" db="EMBL/GenBank/DDBJ databases">
        <title>Whole-genome Sequencing of e-waste polymer degrading bacterium Pseudomonas sp. strain PE08.</title>
        <authorList>
            <person name="Kirdat K."/>
            <person name="Debbarma P."/>
            <person name="Narawade N."/>
            <person name="Suyal D."/>
            <person name="Thorat V."/>
            <person name="Shouche Y."/>
            <person name="Goel R."/>
            <person name="Yadav A."/>
        </authorList>
    </citation>
    <scope>NUCLEOTIDE SEQUENCE [LARGE SCALE GENOMIC DNA]</scope>
    <source>
        <strain evidence="3 4">PE08</strain>
    </source>
</reference>
<organism evidence="3 4">
    <name type="scientific">Metapseudomonas lalkuanensis</name>
    <dbReference type="NCBI Taxonomy" id="2604832"/>
    <lineage>
        <taxon>Bacteria</taxon>
        <taxon>Pseudomonadati</taxon>
        <taxon>Pseudomonadota</taxon>
        <taxon>Gammaproteobacteria</taxon>
        <taxon>Pseudomonadales</taxon>
        <taxon>Pseudomonadaceae</taxon>
        <taxon>Metapseudomonas</taxon>
    </lineage>
</organism>
<evidence type="ECO:0000256" key="2">
    <source>
        <dbReference type="RuleBase" id="RU003452"/>
    </source>
</evidence>
<dbReference type="InterPro" id="IPR038765">
    <property type="entry name" value="Papain-like_cys_pep_sf"/>
</dbReference>
<dbReference type="InterPro" id="IPR001447">
    <property type="entry name" value="Arylamine_N-AcTrfase"/>
</dbReference>
<dbReference type="Pfam" id="PF00797">
    <property type="entry name" value="Acetyltransf_2"/>
    <property type="match status" value="1"/>
</dbReference>
<dbReference type="Gene3D" id="2.40.128.150">
    <property type="entry name" value="Cysteine proteinases"/>
    <property type="match status" value="1"/>
</dbReference>
<dbReference type="PRINTS" id="PR01543">
    <property type="entry name" value="ANATRNSFRASE"/>
</dbReference>
<dbReference type="AlphaFoldDB" id="A0A5J6QWD2"/>
<dbReference type="PANTHER" id="PTHR11786:SF0">
    <property type="entry name" value="ARYLAMINE N-ACETYLTRANSFERASE 4-RELATED"/>
    <property type="match status" value="1"/>
</dbReference>
<dbReference type="GO" id="GO:0016407">
    <property type="term" value="F:acetyltransferase activity"/>
    <property type="evidence" value="ECO:0007669"/>
    <property type="project" value="InterPro"/>
</dbReference>
<keyword evidence="4" id="KW-1185">Reference proteome</keyword>
<evidence type="ECO:0000256" key="1">
    <source>
        <dbReference type="ARBA" id="ARBA00006547"/>
    </source>
</evidence>
<evidence type="ECO:0000313" key="3">
    <source>
        <dbReference type="EMBL" id="QEY65049.1"/>
    </source>
</evidence>
<dbReference type="Gene3D" id="3.30.2140.10">
    <property type="entry name" value="Arylamine N-acetyltransferase"/>
    <property type="match status" value="1"/>
</dbReference>
<dbReference type="SUPFAM" id="SSF54001">
    <property type="entry name" value="Cysteine proteinases"/>
    <property type="match status" value="1"/>
</dbReference>
<keyword evidence="3" id="KW-0808">Transferase</keyword>